<dbReference type="GO" id="GO:0004802">
    <property type="term" value="F:transketolase activity"/>
    <property type="evidence" value="ECO:0007669"/>
    <property type="project" value="UniProtKB-EC"/>
</dbReference>
<organism evidence="5 6">
    <name type="scientific">Oxobacter pfennigii</name>
    <dbReference type="NCBI Taxonomy" id="36849"/>
    <lineage>
        <taxon>Bacteria</taxon>
        <taxon>Bacillati</taxon>
        <taxon>Bacillota</taxon>
        <taxon>Clostridia</taxon>
        <taxon>Eubacteriales</taxon>
        <taxon>Clostridiaceae</taxon>
        <taxon>Oxobacter</taxon>
    </lineage>
</organism>
<dbReference type="InterPro" id="IPR029061">
    <property type="entry name" value="THDP-binding"/>
</dbReference>
<dbReference type="EC" id="2.2.1.1" evidence="5"/>
<evidence type="ECO:0000313" key="6">
    <source>
        <dbReference type="Proteomes" id="UP000050326"/>
    </source>
</evidence>
<dbReference type="Pfam" id="PF00456">
    <property type="entry name" value="Transketolase_N"/>
    <property type="match status" value="1"/>
</dbReference>
<dbReference type="AlphaFoldDB" id="A0A0P8YSQ7"/>
<evidence type="ECO:0000256" key="1">
    <source>
        <dbReference type="ARBA" id="ARBA00001964"/>
    </source>
</evidence>
<proteinExistence type="inferred from homology"/>
<dbReference type="EMBL" id="LKET01000051">
    <property type="protein sequence ID" value="KPU42716.1"/>
    <property type="molecule type" value="Genomic_DNA"/>
</dbReference>
<comment type="cofactor">
    <cofactor evidence="1">
        <name>thiamine diphosphate</name>
        <dbReference type="ChEBI" id="CHEBI:58937"/>
    </cofactor>
</comment>
<name>A0A0P8YSQ7_9CLOT</name>
<dbReference type="PATRIC" id="fig|36849.3.peg.3682"/>
<reference evidence="5 6" key="1">
    <citation type="submission" date="2015-09" db="EMBL/GenBank/DDBJ databases">
        <title>Genome sequence of Oxobacter pfennigii DSM 3222.</title>
        <authorList>
            <person name="Poehlein A."/>
            <person name="Bengelsdorf F.R."/>
            <person name="Schiel-Bengelsdorf B."/>
            <person name="Duerre P."/>
            <person name="Daniel R."/>
        </authorList>
    </citation>
    <scope>NUCLEOTIDE SEQUENCE [LARGE SCALE GENOMIC DNA]</scope>
    <source>
        <strain evidence="5 6">DSM 3222</strain>
    </source>
</reference>
<gene>
    <name evidence="5" type="primary">tkt</name>
    <name evidence="5" type="ORF">OXPF_34760</name>
</gene>
<dbReference type="Gene3D" id="3.40.50.970">
    <property type="match status" value="1"/>
</dbReference>
<feature type="domain" description="Transketolase N-terminal" evidence="4">
    <location>
        <begin position="96"/>
        <end position="271"/>
    </location>
</feature>
<evidence type="ECO:0000256" key="2">
    <source>
        <dbReference type="ARBA" id="ARBA00007131"/>
    </source>
</evidence>
<comment type="caution">
    <text evidence="5">The sequence shown here is derived from an EMBL/GenBank/DDBJ whole genome shotgun (WGS) entry which is preliminary data.</text>
</comment>
<dbReference type="PANTHER" id="PTHR47514:SF1">
    <property type="entry name" value="TRANSKETOLASE N-TERMINAL SECTION-RELATED"/>
    <property type="match status" value="1"/>
</dbReference>
<dbReference type="PANTHER" id="PTHR47514">
    <property type="entry name" value="TRANSKETOLASE N-TERMINAL SECTION-RELATED"/>
    <property type="match status" value="1"/>
</dbReference>
<dbReference type="RefSeq" id="WP_054876468.1">
    <property type="nucleotide sequence ID" value="NZ_LKET01000051.1"/>
</dbReference>
<keyword evidence="6" id="KW-1185">Reference proteome</keyword>
<dbReference type="SUPFAM" id="SSF52518">
    <property type="entry name" value="Thiamin diphosphate-binding fold (THDP-binding)"/>
    <property type="match status" value="1"/>
</dbReference>
<dbReference type="STRING" id="36849.OXPF_34760"/>
<keyword evidence="5" id="KW-0808">Transferase</keyword>
<sequence length="312" mass="34664">MFEGKKNKPVSWQDEVYKAANKIRELVMEHTIKNKGGYISQACSSAEIFATLYLRIMNLEKLDKPLIPGRFQGTPGQGKDRISGSIYNGAKGPFYDRFILSPTHYSLVLYAALIAAGRMDPDGLLEFNKDGSVVEMIGAEHSPGMEVMTGSLGQGISQGAGIALARKLKGETGRVVLFMSDGECQSGQFWEAVQAASFHKLDNMLFYVDVNGYQCDGKMEDVMNIEPFDKRLESFGARVFRVDGHDVEALSALGNLKPDGRPTFILCDTDATRGIDILKKRGSKMHYVRFVSEDEREEYRLAFEKIKSSDAL</sequence>
<protein>
    <submittedName>
        <fullName evidence="5">Transketolase</fullName>
        <ecNumber evidence="5">2.2.1.1</ecNumber>
    </submittedName>
</protein>
<evidence type="ECO:0000313" key="5">
    <source>
        <dbReference type="EMBL" id="KPU42716.1"/>
    </source>
</evidence>
<dbReference type="Proteomes" id="UP000050326">
    <property type="component" value="Unassembled WGS sequence"/>
</dbReference>
<dbReference type="InterPro" id="IPR005474">
    <property type="entry name" value="Transketolase_N"/>
</dbReference>
<evidence type="ECO:0000256" key="3">
    <source>
        <dbReference type="ARBA" id="ARBA00023052"/>
    </source>
</evidence>
<keyword evidence="3" id="KW-0786">Thiamine pyrophosphate</keyword>
<comment type="similarity">
    <text evidence="2">Belongs to the transketolase family.</text>
</comment>
<accession>A0A0P8YSQ7</accession>
<evidence type="ECO:0000259" key="4">
    <source>
        <dbReference type="Pfam" id="PF00456"/>
    </source>
</evidence>